<gene>
    <name evidence="8" type="ORF">BLS_005971</name>
    <name evidence="9" type="ORF">EG327_009586</name>
</gene>
<evidence type="ECO:0000256" key="3">
    <source>
        <dbReference type="ARBA" id="ARBA00022989"/>
    </source>
</evidence>
<feature type="transmembrane region" description="Helical" evidence="6">
    <location>
        <begin position="226"/>
        <end position="247"/>
    </location>
</feature>
<dbReference type="GO" id="GO:0016020">
    <property type="term" value="C:membrane"/>
    <property type="evidence" value="ECO:0007669"/>
    <property type="project" value="UniProtKB-SubCell"/>
</dbReference>
<name>A0A8H3UEK8_VENIN</name>
<evidence type="ECO:0000313" key="10">
    <source>
        <dbReference type="Proteomes" id="UP000433883"/>
    </source>
</evidence>
<keyword evidence="3 6" id="KW-1133">Transmembrane helix</keyword>
<evidence type="ECO:0000256" key="6">
    <source>
        <dbReference type="SAM" id="Phobius"/>
    </source>
</evidence>
<protein>
    <recommendedName>
        <fullName evidence="12">Mid2 domain-containing protein</fullName>
    </recommendedName>
</protein>
<dbReference type="Proteomes" id="UP000433883">
    <property type="component" value="Unassembled WGS sequence"/>
</dbReference>
<evidence type="ECO:0000313" key="8">
    <source>
        <dbReference type="EMBL" id="KAE9968188.1"/>
    </source>
</evidence>
<evidence type="ECO:0000256" key="7">
    <source>
        <dbReference type="SAM" id="SignalP"/>
    </source>
</evidence>
<evidence type="ECO:0000256" key="1">
    <source>
        <dbReference type="ARBA" id="ARBA00004167"/>
    </source>
</evidence>
<sequence length="297" mass="31462">MRSFGPFAATTLLYQFFGTTAAQSVQNLLWKVPDGKSTDLSLTFTNGVTLPLSWNNWSSPSYIDASATLVDLWATSYDYNLNTYAEVLKGIFSCTGRLSSVEGSNPFLESIDLTVAGNFAWTIAIPDKYLSVSAKYVLRFKKPATIYNADTADLSSPGFLVLKATTSSSTTTSSSKTSTSTSSSISSASSTASQTASATSSAPVIPSSTPTVTSQSQTGLTTGAKIGLGVGVALAVLVICALIAFLLTRRRKQKKPVTPPVYVQEKRYNDAPVEVWAEPAELPGGRTSVYPSELHGS</sequence>
<dbReference type="InterPro" id="IPR051694">
    <property type="entry name" value="Immunoregulatory_rcpt-like"/>
</dbReference>
<evidence type="ECO:0000313" key="11">
    <source>
        <dbReference type="Proteomes" id="UP000490939"/>
    </source>
</evidence>
<feature type="region of interest" description="Disordered" evidence="5">
    <location>
        <begin position="169"/>
        <end position="217"/>
    </location>
</feature>
<dbReference type="EMBL" id="WNWQ01000425">
    <property type="protein sequence ID" value="KAE9968188.1"/>
    <property type="molecule type" value="Genomic_DNA"/>
</dbReference>
<dbReference type="EMBL" id="WNWR01000644">
    <property type="protein sequence ID" value="KAE9972138.1"/>
    <property type="molecule type" value="Genomic_DNA"/>
</dbReference>
<organism evidence="8 10">
    <name type="scientific">Venturia inaequalis</name>
    <name type="common">Apple scab fungus</name>
    <dbReference type="NCBI Taxonomy" id="5025"/>
    <lineage>
        <taxon>Eukaryota</taxon>
        <taxon>Fungi</taxon>
        <taxon>Dikarya</taxon>
        <taxon>Ascomycota</taxon>
        <taxon>Pezizomycotina</taxon>
        <taxon>Dothideomycetes</taxon>
        <taxon>Pleosporomycetidae</taxon>
        <taxon>Venturiales</taxon>
        <taxon>Venturiaceae</taxon>
        <taxon>Venturia</taxon>
    </lineage>
</organism>
<accession>A0A8H3UEK8</accession>
<dbReference type="GO" id="GO:0071944">
    <property type="term" value="C:cell periphery"/>
    <property type="evidence" value="ECO:0007669"/>
    <property type="project" value="UniProtKB-ARBA"/>
</dbReference>
<dbReference type="PANTHER" id="PTHR15549:SF6">
    <property type="entry name" value="MID2 DOMAIN-CONTAINING PROTEIN"/>
    <property type="match status" value="1"/>
</dbReference>
<dbReference type="Proteomes" id="UP000490939">
    <property type="component" value="Unassembled WGS sequence"/>
</dbReference>
<comment type="subcellular location">
    <subcellularLocation>
        <location evidence="1">Membrane</location>
        <topology evidence="1">Single-pass membrane protein</topology>
    </subcellularLocation>
</comment>
<keyword evidence="2 6" id="KW-0812">Transmembrane</keyword>
<dbReference type="PANTHER" id="PTHR15549">
    <property type="entry name" value="PAIRED IMMUNOGLOBULIN-LIKE TYPE 2 RECEPTOR"/>
    <property type="match status" value="1"/>
</dbReference>
<dbReference type="AlphaFoldDB" id="A0A8H3UEK8"/>
<proteinExistence type="predicted"/>
<evidence type="ECO:0000256" key="4">
    <source>
        <dbReference type="ARBA" id="ARBA00023136"/>
    </source>
</evidence>
<feature type="signal peptide" evidence="7">
    <location>
        <begin position="1"/>
        <end position="22"/>
    </location>
</feature>
<keyword evidence="11" id="KW-1185">Reference proteome</keyword>
<evidence type="ECO:0000256" key="2">
    <source>
        <dbReference type="ARBA" id="ARBA00022692"/>
    </source>
</evidence>
<dbReference type="CDD" id="cd12087">
    <property type="entry name" value="TM_EGFR-like"/>
    <property type="match status" value="1"/>
</dbReference>
<evidence type="ECO:0008006" key="12">
    <source>
        <dbReference type="Google" id="ProtNLM"/>
    </source>
</evidence>
<evidence type="ECO:0000313" key="9">
    <source>
        <dbReference type="EMBL" id="KAE9972138.1"/>
    </source>
</evidence>
<evidence type="ECO:0000256" key="5">
    <source>
        <dbReference type="SAM" id="MobiDB-lite"/>
    </source>
</evidence>
<comment type="caution">
    <text evidence="8">The sequence shown here is derived from an EMBL/GenBank/DDBJ whole genome shotgun (WGS) entry which is preliminary data.</text>
</comment>
<keyword evidence="7" id="KW-0732">Signal</keyword>
<feature type="chain" id="PRO_5044690563" description="Mid2 domain-containing protein" evidence="7">
    <location>
        <begin position="23"/>
        <end position="297"/>
    </location>
</feature>
<reference evidence="8 10" key="1">
    <citation type="submission" date="2019-11" db="EMBL/GenBank/DDBJ databases">
        <title>Venturia inaequalis Genome Resource.</title>
        <authorList>
            <person name="Lichtner F.J."/>
        </authorList>
    </citation>
    <scope>NUCLEOTIDE SEQUENCE [LARGE SCALE GENOMIC DNA]</scope>
    <source>
        <strain evidence="8">Bline_iso_100314</strain>
        <strain evidence="9 11">DMI_063113</strain>
    </source>
</reference>
<keyword evidence="4 6" id="KW-0472">Membrane</keyword>